<evidence type="ECO:0000256" key="1">
    <source>
        <dbReference type="SAM" id="SignalP"/>
    </source>
</evidence>
<comment type="caution">
    <text evidence="2">The sequence shown here is derived from an EMBL/GenBank/DDBJ whole genome shotgun (WGS) entry which is preliminary data.</text>
</comment>
<evidence type="ECO:0000313" key="3">
    <source>
        <dbReference type="Proteomes" id="UP001430953"/>
    </source>
</evidence>
<sequence>MNLSFSTLIPCVLLVVLLSETTHAKPYDYLMRRQKRQSDQRLAEIETLLALQKLKGIIVPVGLGVVDPAKIGRKRRSVSHDNIRQLKHILLLIAQDAQDQYNQIGSSSWKEDPRDYQLI</sequence>
<accession>A0AAW2G2Y6</accession>
<keyword evidence="1" id="KW-0732">Signal</keyword>
<dbReference type="Proteomes" id="UP001430953">
    <property type="component" value="Unassembled WGS sequence"/>
</dbReference>
<proteinExistence type="predicted"/>
<keyword evidence="3" id="KW-1185">Reference proteome</keyword>
<reference evidence="2 3" key="1">
    <citation type="submission" date="2023-03" db="EMBL/GenBank/DDBJ databases">
        <title>High recombination rates correlate with genetic variation in Cardiocondyla obscurior ants.</title>
        <authorList>
            <person name="Errbii M."/>
        </authorList>
    </citation>
    <scope>NUCLEOTIDE SEQUENCE [LARGE SCALE GENOMIC DNA]</scope>
    <source>
        <strain evidence="2">Alpha-2009</strain>
        <tissue evidence="2">Whole body</tissue>
    </source>
</reference>
<feature type="signal peptide" evidence="1">
    <location>
        <begin position="1"/>
        <end position="24"/>
    </location>
</feature>
<dbReference type="AlphaFoldDB" id="A0AAW2G2Y6"/>
<evidence type="ECO:0000313" key="2">
    <source>
        <dbReference type="EMBL" id="KAL0122033.1"/>
    </source>
</evidence>
<protein>
    <submittedName>
        <fullName evidence="2">Uncharacterized protein</fullName>
    </submittedName>
</protein>
<gene>
    <name evidence="2" type="ORF">PUN28_007079</name>
</gene>
<dbReference type="EMBL" id="JADYXP020000006">
    <property type="protein sequence ID" value="KAL0122033.1"/>
    <property type="molecule type" value="Genomic_DNA"/>
</dbReference>
<name>A0AAW2G2Y6_9HYME</name>
<organism evidence="2 3">
    <name type="scientific">Cardiocondyla obscurior</name>
    <dbReference type="NCBI Taxonomy" id="286306"/>
    <lineage>
        <taxon>Eukaryota</taxon>
        <taxon>Metazoa</taxon>
        <taxon>Ecdysozoa</taxon>
        <taxon>Arthropoda</taxon>
        <taxon>Hexapoda</taxon>
        <taxon>Insecta</taxon>
        <taxon>Pterygota</taxon>
        <taxon>Neoptera</taxon>
        <taxon>Endopterygota</taxon>
        <taxon>Hymenoptera</taxon>
        <taxon>Apocrita</taxon>
        <taxon>Aculeata</taxon>
        <taxon>Formicoidea</taxon>
        <taxon>Formicidae</taxon>
        <taxon>Myrmicinae</taxon>
        <taxon>Cardiocondyla</taxon>
    </lineage>
</organism>
<feature type="chain" id="PRO_5043509057" evidence="1">
    <location>
        <begin position="25"/>
        <end position="119"/>
    </location>
</feature>